<sequence>EDGFFFVKNSKGEGYISDLNTLEKYNVLINTFQLKGTAFWRVGF</sequence>
<name>A0A0F6IDW8_LEPIR</name>
<evidence type="ECO:0000313" key="2">
    <source>
        <dbReference type="Proteomes" id="UP000012164"/>
    </source>
</evidence>
<proteinExistence type="predicted"/>
<dbReference type="AlphaFoldDB" id="A0A0F6IDW8"/>
<comment type="caution">
    <text evidence="1">The sequence shown here is derived from an EMBL/GenBank/DDBJ whole genome shotgun (WGS) entry which is preliminary data.</text>
</comment>
<accession>A0A0F6IDW8</accession>
<organism evidence="1 2">
    <name type="scientific">Leptospira interrogans str. FPW1039</name>
    <dbReference type="NCBI Taxonomy" id="1193040"/>
    <lineage>
        <taxon>Bacteria</taxon>
        <taxon>Pseudomonadati</taxon>
        <taxon>Spirochaetota</taxon>
        <taxon>Spirochaetia</taxon>
        <taxon>Leptospirales</taxon>
        <taxon>Leptospiraceae</taxon>
        <taxon>Leptospira</taxon>
    </lineage>
</organism>
<evidence type="ECO:0000313" key="1">
    <source>
        <dbReference type="EMBL" id="EMJ36243.1"/>
    </source>
</evidence>
<dbReference type="Proteomes" id="UP000012164">
    <property type="component" value="Unassembled WGS sequence"/>
</dbReference>
<protein>
    <submittedName>
        <fullName evidence="1">Uncharacterized protein</fullName>
    </submittedName>
</protein>
<gene>
    <name evidence="1" type="ORF">LEP1GSC079_2705</name>
</gene>
<feature type="non-terminal residue" evidence="1">
    <location>
        <position position="1"/>
    </location>
</feature>
<dbReference type="EMBL" id="AKWR02000133">
    <property type="protein sequence ID" value="EMJ36243.1"/>
    <property type="molecule type" value="Genomic_DNA"/>
</dbReference>
<reference evidence="1 2" key="1">
    <citation type="submission" date="2013-01" db="EMBL/GenBank/DDBJ databases">
        <authorList>
            <person name="Harkins D.M."/>
            <person name="Durkin A.S."/>
            <person name="Brinkac L.M."/>
            <person name="Haft D.H."/>
            <person name="Selengut J.D."/>
            <person name="Sanka R."/>
            <person name="DePew J."/>
            <person name="Purushe J."/>
            <person name="Peacock S.J."/>
            <person name="Thaipadungpanit J."/>
            <person name="Wuthiekanun V.W."/>
            <person name="Day N.P."/>
            <person name="Vinetz J.M."/>
            <person name="Sutton G.G."/>
            <person name="Nierman W.C."/>
            <person name="Fouts D.E."/>
        </authorList>
    </citation>
    <scope>NUCLEOTIDE SEQUENCE [LARGE SCALE GENOMIC DNA]</scope>
    <source>
        <strain evidence="1 2">FPW1039</strain>
    </source>
</reference>